<dbReference type="PATRIC" id="fig|44252.3.peg.6302"/>
<dbReference type="STRING" id="44252.DJ90_3016"/>
<comment type="caution">
    <text evidence="1">The sequence shown here is derived from an EMBL/GenBank/DDBJ whole genome shotgun (WGS) entry which is preliminary data.</text>
</comment>
<dbReference type="EMBL" id="WNZZ01000013">
    <property type="protein sequence ID" value="MUG24241.1"/>
    <property type="molecule type" value="Genomic_DNA"/>
</dbReference>
<evidence type="ECO:0000313" key="2">
    <source>
        <dbReference type="EMBL" id="MUG24241.1"/>
    </source>
</evidence>
<name>A0A090Y3L7_PAEMA</name>
<keyword evidence="3" id="KW-1185">Reference proteome</keyword>
<dbReference type="SUPFAM" id="SSF89155">
    <property type="entry name" value="TorD-like"/>
    <property type="match status" value="1"/>
</dbReference>
<dbReference type="GeneID" id="77008694"/>
<evidence type="ECO:0000313" key="3">
    <source>
        <dbReference type="Proteomes" id="UP000029278"/>
    </source>
</evidence>
<dbReference type="InterPro" id="IPR036411">
    <property type="entry name" value="TorD-like_sf"/>
</dbReference>
<accession>A0A090Y3L7</accession>
<evidence type="ECO:0000313" key="4">
    <source>
        <dbReference type="Proteomes" id="UP000442469"/>
    </source>
</evidence>
<dbReference type="OrthoDB" id="5296272at2"/>
<dbReference type="NCBIfam" id="TIGR00684">
    <property type="entry name" value="narJ"/>
    <property type="match status" value="1"/>
</dbReference>
<dbReference type="PANTHER" id="PTHR43680:SF2">
    <property type="entry name" value="NITRATE REDUCTASE MOLYBDENUM COFACTOR ASSEMBLY CHAPERONE NARJ"/>
    <property type="match status" value="1"/>
</dbReference>
<dbReference type="GO" id="GO:0016530">
    <property type="term" value="F:metallochaperone activity"/>
    <property type="evidence" value="ECO:0007669"/>
    <property type="project" value="TreeGrafter"/>
</dbReference>
<organism evidence="1 3">
    <name type="scientific">Paenibacillus macerans</name>
    <name type="common">Bacillus macerans</name>
    <dbReference type="NCBI Taxonomy" id="44252"/>
    <lineage>
        <taxon>Bacteria</taxon>
        <taxon>Bacillati</taxon>
        <taxon>Bacillota</taxon>
        <taxon>Bacilli</taxon>
        <taxon>Bacillales</taxon>
        <taxon>Paenibacillaceae</taxon>
        <taxon>Paenibacillus</taxon>
    </lineage>
</organism>
<reference evidence="2 4" key="2">
    <citation type="submission" date="2019-11" db="EMBL/GenBank/DDBJ databases">
        <title>Draft genome sequences of five Paenibacillus species of dairy origin.</title>
        <authorList>
            <person name="Olajide A.M."/>
            <person name="Chen S."/>
            <person name="Lapointe G."/>
        </authorList>
    </citation>
    <scope>NUCLEOTIDE SEQUENCE [LARGE SCALE GENOMIC DNA]</scope>
    <source>
        <strain evidence="2 4">3CT49</strain>
    </source>
</reference>
<dbReference type="GO" id="GO:0051131">
    <property type="term" value="P:chaperone-mediated protein complex assembly"/>
    <property type="evidence" value="ECO:0007669"/>
    <property type="project" value="InterPro"/>
</dbReference>
<reference evidence="1 3" key="1">
    <citation type="submission" date="2014-04" db="EMBL/GenBank/DDBJ databases">
        <authorList>
            <person name="Bishop-Lilly K.A."/>
            <person name="Broomall S.M."/>
            <person name="Chain P.S."/>
            <person name="Chertkov O."/>
            <person name="Coyne S.R."/>
            <person name="Daligault H.E."/>
            <person name="Davenport K.W."/>
            <person name="Erkkila T."/>
            <person name="Frey K.G."/>
            <person name="Gibbons H.S."/>
            <person name="Gu W."/>
            <person name="Jaissle J."/>
            <person name="Johnson S.L."/>
            <person name="Koroleva G.I."/>
            <person name="Ladner J.T."/>
            <person name="Lo C.-C."/>
            <person name="Minogue T.D."/>
            <person name="Munk C."/>
            <person name="Palacios G.F."/>
            <person name="Redden C.L."/>
            <person name="Rosenzweig C.N."/>
            <person name="Scholz M.B."/>
            <person name="Teshima H."/>
            <person name="Xu Y."/>
        </authorList>
    </citation>
    <scope>NUCLEOTIDE SEQUENCE [LARGE SCALE GENOMIC DNA]</scope>
    <source>
        <strain evidence="1 3">8244</strain>
    </source>
</reference>
<dbReference type="PANTHER" id="PTHR43680">
    <property type="entry name" value="NITRATE REDUCTASE MOLYBDENUM COFACTOR ASSEMBLY CHAPERONE"/>
    <property type="match status" value="1"/>
</dbReference>
<dbReference type="AlphaFoldDB" id="A0A090Y3L7"/>
<dbReference type="Proteomes" id="UP000442469">
    <property type="component" value="Unassembled WGS sequence"/>
</dbReference>
<evidence type="ECO:0000313" key="1">
    <source>
        <dbReference type="EMBL" id="KFM93009.1"/>
    </source>
</evidence>
<gene>
    <name evidence="1" type="primary">narJ</name>
    <name evidence="1" type="ORF">DJ90_3016</name>
    <name evidence="2" type="ORF">GNQ08_17810</name>
</gene>
<dbReference type="EMBL" id="JMQA01000053">
    <property type="protein sequence ID" value="KFM93009.1"/>
    <property type="molecule type" value="Genomic_DNA"/>
</dbReference>
<dbReference type="HOGENOM" id="CLU_084469_0_1_9"/>
<dbReference type="Proteomes" id="UP000029278">
    <property type="component" value="Unassembled WGS sequence"/>
</dbReference>
<dbReference type="GO" id="GO:0042128">
    <property type="term" value="P:nitrate assimilation"/>
    <property type="evidence" value="ECO:0007669"/>
    <property type="project" value="TreeGrafter"/>
</dbReference>
<dbReference type="RefSeq" id="WP_036624795.1">
    <property type="nucleotide sequence ID" value="NZ_BOSD01000003.1"/>
</dbReference>
<proteinExistence type="predicted"/>
<protein>
    <submittedName>
        <fullName evidence="1">Nitrate reductase molybdenum cofactor assembly chaperone</fullName>
    </submittedName>
</protein>
<sequence>MEDKQISLIFAARLLGYPEDDFPETARSMLEAAREAGSPLLTERLQETSRPLLSCPLKELREQYVWAFDWKEKTGLYLTAHELGDSRERGAALILLQQIIKDAGFAAAEGELADYMPLLYELLAVRPDHIHVRALELRLAVATKRICEHLAEDNPYRELLRHLVADVFGEPSEEDVRRLTEKREQADLDELPYPILYGMDGTARTGTDLSFCKYATE</sequence>
<dbReference type="InterPro" id="IPR003765">
    <property type="entry name" value="NO3_reductase_chaperone_NarJ"/>
</dbReference>
<dbReference type="GO" id="GO:0051082">
    <property type="term" value="F:unfolded protein binding"/>
    <property type="evidence" value="ECO:0007669"/>
    <property type="project" value="InterPro"/>
</dbReference>